<organism evidence="1 2">
    <name type="scientific">Glaesserella parasuis ZJ0906</name>
    <dbReference type="NCBI Taxonomy" id="1322346"/>
    <lineage>
        <taxon>Bacteria</taxon>
        <taxon>Pseudomonadati</taxon>
        <taxon>Pseudomonadota</taxon>
        <taxon>Gammaproteobacteria</taxon>
        <taxon>Pasteurellales</taxon>
        <taxon>Pasteurellaceae</taxon>
        <taxon>Glaesserella</taxon>
    </lineage>
</organism>
<gene>
    <name evidence="1" type="ORF">K756_11510</name>
</gene>
<proteinExistence type="predicted"/>
<protein>
    <submittedName>
        <fullName evidence="1">Abortive infection bacteriophage resistance protein</fullName>
    </submittedName>
</protein>
<name>A0A806JF66_GLAPU</name>
<dbReference type="KEGG" id="hpaz:K756_11510"/>
<evidence type="ECO:0000313" key="1">
    <source>
        <dbReference type="EMBL" id="AGO17391.1"/>
    </source>
</evidence>
<evidence type="ECO:0000313" key="2">
    <source>
        <dbReference type="Proteomes" id="UP000014672"/>
    </source>
</evidence>
<dbReference type="Proteomes" id="UP000014672">
    <property type="component" value="Chromosome"/>
</dbReference>
<reference evidence="1 2" key="1">
    <citation type="journal article" date="2013" name="PLoS ONE">
        <title>Complete Genome Analysis of a Haemophilus parasuis Serovar 12 Strain from China.</title>
        <authorList>
            <person name="Li Y."/>
            <person name="Kwok A.H."/>
            <person name="Jiang J."/>
            <person name="Zou Y."/>
            <person name="Zheng F."/>
            <person name="Chen P."/>
            <person name="Hou C."/>
            <person name="Leung F.C."/>
            <person name="Jiang P."/>
        </authorList>
    </citation>
    <scope>NUCLEOTIDE SEQUENCE [LARGE SCALE GENOMIC DNA]</scope>
    <source>
        <strain evidence="1 2">ZJ0906</strain>
    </source>
</reference>
<sequence>MFFKFYRLLHKTRVVKSLVCSTMLKNISAISMNKFLSYAQPCSFLCGRWSINQFNKPAKSNRELLQQWKEIPDEACSKRYLEHISYYRFSAYTIPFQQLNIQF</sequence>
<accession>A0A806JF66</accession>
<dbReference type="EMBL" id="CP005384">
    <property type="protein sequence ID" value="AGO17391.1"/>
    <property type="molecule type" value="Genomic_DNA"/>
</dbReference>
<dbReference type="AlphaFoldDB" id="A0A806JF66"/>